<dbReference type="Gene3D" id="1.10.10.60">
    <property type="entry name" value="Homeodomain-like"/>
    <property type="match status" value="2"/>
</dbReference>
<dbReference type="Pfam" id="PF12833">
    <property type="entry name" value="HTH_18"/>
    <property type="match status" value="1"/>
</dbReference>
<evidence type="ECO:0000256" key="1">
    <source>
        <dbReference type="ARBA" id="ARBA00023015"/>
    </source>
</evidence>
<dbReference type="GO" id="GO:0043565">
    <property type="term" value="F:sequence-specific DNA binding"/>
    <property type="evidence" value="ECO:0007669"/>
    <property type="project" value="InterPro"/>
</dbReference>
<dbReference type="Pfam" id="PF06445">
    <property type="entry name" value="GyrI-like"/>
    <property type="match status" value="1"/>
</dbReference>
<keyword evidence="2" id="KW-0238">DNA-binding</keyword>
<dbReference type="SUPFAM" id="SSF46689">
    <property type="entry name" value="Homeodomain-like"/>
    <property type="match status" value="2"/>
</dbReference>
<dbReference type="AlphaFoldDB" id="A0AAE9SPT9"/>
<protein>
    <submittedName>
        <fullName evidence="5">AraC family transcriptional regulator</fullName>
    </submittedName>
</protein>
<feature type="domain" description="HTH araC/xylS-type" evidence="4">
    <location>
        <begin position="5"/>
        <end position="103"/>
    </location>
</feature>
<reference evidence="5" key="1">
    <citation type="submission" date="2018-04" db="EMBL/GenBank/DDBJ databases">
        <title>Genomes of Endosymbiotic and Endophytic Bradyrhizobium Publication status.</title>
        <authorList>
            <person name="Guha S."/>
            <person name="Jorrin B."/>
            <person name="Sarkar M."/>
            <person name="Poole P.S."/>
            <person name="DasGupta M."/>
        </authorList>
    </citation>
    <scope>NUCLEOTIDE SEQUENCE</scope>
    <source>
        <strain evidence="5">WBOS16</strain>
    </source>
</reference>
<dbReference type="InterPro" id="IPR050959">
    <property type="entry name" value="MarA-like"/>
</dbReference>
<dbReference type="InterPro" id="IPR018060">
    <property type="entry name" value="HTH_AraC"/>
</dbReference>
<dbReference type="PROSITE" id="PS01124">
    <property type="entry name" value="HTH_ARAC_FAMILY_2"/>
    <property type="match status" value="1"/>
</dbReference>
<dbReference type="Gene3D" id="3.20.80.10">
    <property type="entry name" value="Regulatory factor, effector binding domain"/>
    <property type="match status" value="1"/>
</dbReference>
<dbReference type="RefSeq" id="WP_257176970.1">
    <property type="nucleotide sequence ID" value="NZ_CP028989.1"/>
</dbReference>
<evidence type="ECO:0000313" key="6">
    <source>
        <dbReference type="Proteomes" id="UP001058872"/>
    </source>
</evidence>
<dbReference type="Proteomes" id="UP001058872">
    <property type="component" value="Chromosome"/>
</dbReference>
<evidence type="ECO:0000313" key="5">
    <source>
        <dbReference type="EMBL" id="UUO66150.1"/>
    </source>
</evidence>
<proteinExistence type="predicted"/>
<dbReference type="InterPro" id="IPR029442">
    <property type="entry name" value="GyrI-like"/>
</dbReference>
<evidence type="ECO:0000259" key="4">
    <source>
        <dbReference type="PROSITE" id="PS01124"/>
    </source>
</evidence>
<organism evidence="5 6">
    <name type="scientific">Bradyrhizobium betae</name>
    <dbReference type="NCBI Taxonomy" id="244734"/>
    <lineage>
        <taxon>Bacteria</taxon>
        <taxon>Pseudomonadati</taxon>
        <taxon>Pseudomonadota</taxon>
        <taxon>Alphaproteobacteria</taxon>
        <taxon>Hyphomicrobiales</taxon>
        <taxon>Nitrobacteraceae</taxon>
        <taxon>Bradyrhizobium</taxon>
    </lineage>
</organism>
<dbReference type="EMBL" id="CP028989">
    <property type="protein sequence ID" value="UUO66150.1"/>
    <property type="molecule type" value="Genomic_DNA"/>
</dbReference>
<dbReference type="PANTHER" id="PTHR47504:SF5">
    <property type="entry name" value="RIGHT ORIGIN-BINDING PROTEIN"/>
    <property type="match status" value="1"/>
</dbReference>
<sequence>MNPAQRALWYIESHLAEPMTLDDIAAVSGVSRFHIVRAFAAATGLPVIRYVRARRLTEAARSLANGALDILSLALEADYGSHEAFTRAFRDQFGVTPEAVRAATCVSHLKLQEPILMDSTMLDHLAPPRFETAKAFLVAGPAERISCDNGAMIPGLWRRFHQEVADIPARVGQGRDQGRDQVAYGVCCNGDDAGNFDYIAGVEVADFSDLPRRFARIRIPGQRYAVFTHADHIASVRRTVNTIWNQWLPASGLEAADAPNFERYGAAFDPVTGNGGFEIWVPVRE</sequence>
<dbReference type="SUPFAM" id="SSF55136">
    <property type="entry name" value="Probable bacterial effector-binding domain"/>
    <property type="match status" value="1"/>
</dbReference>
<keyword evidence="1" id="KW-0805">Transcription regulation</keyword>
<dbReference type="GO" id="GO:0003700">
    <property type="term" value="F:DNA-binding transcription factor activity"/>
    <property type="evidence" value="ECO:0007669"/>
    <property type="project" value="InterPro"/>
</dbReference>
<evidence type="ECO:0000256" key="2">
    <source>
        <dbReference type="ARBA" id="ARBA00023125"/>
    </source>
</evidence>
<keyword evidence="3" id="KW-0804">Transcription</keyword>
<name>A0AAE9SPT9_9BRAD</name>
<dbReference type="InterPro" id="IPR009057">
    <property type="entry name" value="Homeodomain-like_sf"/>
</dbReference>
<dbReference type="InterPro" id="IPR010499">
    <property type="entry name" value="AraC_E-bd"/>
</dbReference>
<evidence type="ECO:0000256" key="3">
    <source>
        <dbReference type="ARBA" id="ARBA00023163"/>
    </source>
</evidence>
<dbReference type="SMART" id="SM00342">
    <property type="entry name" value="HTH_ARAC"/>
    <property type="match status" value="1"/>
</dbReference>
<accession>A0AAE9SPT9</accession>
<gene>
    <name evidence="5" type="ORF">DCM83_13695</name>
</gene>
<dbReference type="InterPro" id="IPR011256">
    <property type="entry name" value="Reg_factor_effector_dom_sf"/>
</dbReference>
<dbReference type="SMART" id="SM00871">
    <property type="entry name" value="AraC_E_bind"/>
    <property type="match status" value="1"/>
</dbReference>
<dbReference type="PANTHER" id="PTHR47504">
    <property type="entry name" value="RIGHT ORIGIN-BINDING PROTEIN"/>
    <property type="match status" value="1"/>
</dbReference>